<dbReference type="EMBL" id="SMLL01000005">
    <property type="protein sequence ID" value="TFY98464.1"/>
    <property type="molecule type" value="Genomic_DNA"/>
</dbReference>
<organism evidence="1 2">
    <name type="scientific">Ramlibacter rhizophilus</name>
    <dbReference type="NCBI Taxonomy" id="1781167"/>
    <lineage>
        <taxon>Bacteria</taxon>
        <taxon>Pseudomonadati</taxon>
        <taxon>Pseudomonadota</taxon>
        <taxon>Betaproteobacteria</taxon>
        <taxon>Burkholderiales</taxon>
        <taxon>Comamonadaceae</taxon>
        <taxon>Ramlibacter</taxon>
    </lineage>
</organism>
<dbReference type="PROSITE" id="PS51257">
    <property type="entry name" value="PROKAR_LIPOPROTEIN"/>
    <property type="match status" value="1"/>
</dbReference>
<gene>
    <name evidence="1" type="ORF">EZ242_13035</name>
</gene>
<sequence length="74" mass="8022">MRQLPWMLAVLLAACDAPEAERVRGGGPGGDVGNRPEVVQLHAGSRPYYDIEREAKGGMQVLEPANHARGFVRP</sequence>
<accession>A0A4Z0BK26</accession>
<comment type="caution">
    <text evidence="1">The sequence shown here is derived from an EMBL/GenBank/DDBJ whole genome shotgun (WGS) entry which is preliminary data.</text>
</comment>
<proteinExistence type="predicted"/>
<evidence type="ECO:0000313" key="1">
    <source>
        <dbReference type="EMBL" id="TFY98464.1"/>
    </source>
</evidence>
<reference evidence="1 2" key="1">
    <citation type="submission" date="2019-03" db="EMBL/GenBank/DDBJ databases">
        <title>Ramlibacter rhizophilus CCTCC AB2015357, whole genome shotgun sequence.</title>
        <authorList>
            <person name="Zhang X."/>
            <person name="Feng G."/>
            <person name="Zhu H."/>
        </authorList>
    </citation>
    <scope>NUCLEOTIDE SEQUENCE [LARGE SCALE GENOMIC DNA]</scope>
    <source>
        <strain evidence="1 2">CCTCC AB2015357</strain>
    </source>
</reference>
<dbReference type="RefSeq" id="WP_135285615.1">
    <property type="nucleotide sequence ID" value="NZ_SMLL01000005.1"/>
</dbReference>
<dbReference type="AlphaFoldDB" id="A0A4Z0BK26"/>
<name>A0A4Z0BK26_9BURK</name>
<evidence type="ECO:0000313" key="2">
    <source>
        <dbReference type="Proteomes" id="UP000297564"/>
    </source>
</evidence>
<protein>
    <submittedName>
        <fullName evidence="1">Uncharacterized protein</fullName>
    </submittedName>
</protein>
<dbReference type="Proteomes" id="UP000297564">
    <property type="component" value="Unassembled WGS sequence"/>
</dbReference>
<keyword evidence="2" id="KW-1185">Reference proteome</keyword>